<proteinExistence type="predicted"/>
<evidence type="ECO:0000256" key="1">
    <source>
        <dbReference type="SAM" id="MobiDB-lite"/>
    </source>
</evidence>
<dbReference type="Proteomes" id="UP000067626">
    <property type="component" value="Chromosome"/>
</dbReference>
<sequence length="398" mass="39548">MSVLLRTHRARFVVLMGLGAAAALVAPAGCLFPDYSFDLPEPSGGTGASGGGTNPTTGSHSEDCTNGVDDDNDGLADCADPKCVEVSCVPTVPTGWTGYVALYDGAPAGDPGCPSNFPGQAYVGTDGITAPAAVCQCSCSAPSWTPGCAALETITISTGDAPCADEAYCIGAVTVPPGWNGTCFNETGFSGGQLTCGPNTNQTCSMATGDPCSVSVRATAIAATGSGTCQPQLAPVNRPDPLWDRLGRACGDAPVTGAGCNIGQACMPRPEAPYESGLCISQEGNVACPPGAFTQKHVFYGSVEDTRGCADDCACGPGANGTCPATVSIYSDQTLGVCSTVVASFTAGTCMNVANNPAIRGRTVSAPGAPTGGSCTSTGGTPTGTAQPINPTTFCCIP</sequence>
<dbReference type="KEGG" id="ccro:CMC5_040290"/>
<dbReference type="RefSeq" id="WP_050431880.1">
    <property type="nucleotide sequence ID" value="NZ_CP012159.1"/>
</dbReference>
<dbReference type="OrthoDB" id="5497411at2"/>
<dbReference type="STRING" id="52.CMC5_040290"/>
<keyword evidence="3" id="KW-1185">Reference proteome</keyword>
<reference evidence="2" key="1">
    <citation type="submission" date="2015-07" db="EMBL/GenBank/DDBJ databases">
        <title>Genome analysis of myxobacterium Chondromyces crocatus Cm c5 reveals a high potential for natural compound synthesis and the genetic basis for the loss of fruiting body formation.</title>
        <authorList>
            <person name="Zaburannyi N."/>
            <person name="Bunk B."/>
            <person name="Maier J."/>
            <person name="Overmann J."/>
            <person name="Mueller R."/>
        </authorList>
    </citation>
    <scope>NUCLEOTIDE SEQUENCE [LARGE SCALE GENOMIC DNA]</scope>
    <source>
        <strain evidence="2">Cm c5</strain>
    </source>
</reference>
<feature type="compositionally biased region" description="Gly residues" evidence="1">
    <location>
        <begin position="44"/>
        <end position="53"/>
    </location>
</feature>
<feature type="region of interest" description="Disordered" evidence="1">
    <location>
        <begin position="43"/>
        <end position="66"/>
    </location>
</feature>
<organism evidence="2 3">
    <name type="scientific">Chondromyces crocatus</name>
    <dbReference type="NCBI Taxonomy" id="52"/>
    <lineage>
        <taxon>Bacteria</taxon>
        <taxon>Pseudomonadati</taxon>
        <taxon>Myxococcota</taxon>
        <taxon>Polyangia</taxon>
        <taxon>Polyangiales</taxon>
        <taxon>Polyangiaceae</taxon>
        <taxon>Chondromyces</taxon>
    </lineage>
</organism>
<evidence type="ECO:0000313" key="2">
    <source>
        <dbReference type="EMBL" id="AKT39878.1"/>
    </source>
</evidence>
<evidence type="ECO:0000313" key="3">
    <source>
        <dbReference type="Proteomes" id="UP000067626"/>
    </source>
</evidence>
<gene>
    <name evidence="2" type="ORF">CMC5_040290</name>
</gene>
<accession>A0A0K1EH03</accession>
<dbReference type="EMBL" id="CP012159">
    <property type="protein sequence ID" value="AKT39878.1"/>
    <property type="molecule type" value="Genomic_DNA"/>
</dbReference>
<dbReference type="AlphaFoldDB" id="A0A0K1EH03"/>
<name>A0A0K1EH03_CHOCO</name>
<protein>
    <submittedName>
        <fullName evidence="2">Uncharacterized protein</fullName>
    </submittedName>
</protein>